<dbReference type="EMBL" id="JACNJD010000024">
    <property type="protein sequence ID" value="MBC8175821.1"/>
    <property type="molecule type" value="Genomic_DNA"/>
</dbReference>
<evidence type="ECO:0000313" key="5">
    <source>
        <dbReference type="EMBL" id="MBC8175821.1"/>
    </source>
</evidence>
<dbReference type="SUPFAM" id="SSF46548">
    <property type="entry name" value="alpha-helical ferredoxin"/>
    <property type="match status" value="1"/>
</dbReference>
<keyword evidence="1" id="KW-0479">Metal-binding</keyword>
<dbReference type="GO" id="GO:0051536">
    <property type="term" value="F:iron-sulfur cluster binding"/>
    <property type="evidence" value="ECO:0007669"/>
    <property type="project" value="UniProtKB-KW"/>
</dbReference>
<dbReference type="GO" id="GO:0005886">
    <property type="term" value="C:plasma membrane"/>
    <property type="evidence" value="ECO:0007669"/>
    <property type="project" value="TreeGrafter"/>
</dbReference>
<evidence type="ECO:0000256" key="1">
    <source>
        <dbReference type="ARBA" id="ARBA00022723"/>
    </source>
</evidence>
<comment type="caution">
    <text evidence="5">The sequence shown here is derived from an EMBL/GenBank/DDBJ whole genome shotgun (WGS) entry which is preliminary data.</text>
</comment>
<dbReference type="Gene3D" id="1.10.1060.10">
    <property type="entry name" value="Alpha-helical ferredoxin"/>
    <property type="match status" value="1"/>
</dbReference>
<gene>
    <name evidence="5" type="ORF">H8E19_00340</name>
</gene>
<dbReference type="PROSITE" id="PS00198">
    <property type="entry name" value="4FE4S_FER_1"/>
    <property type="match status" value="2"/>
</dbReference>
<name>A0A8J6T4E2_9DELT</name>
<sequence>MENMVNYNPSFAEEVFRDVDSGDEIKMCMNCGVCAGSCPLREHMDHPPRQIFGLIRAGKREEVLSSKAIMLCTSCYTCAVKCPRSIPVIDVMHGLAHYALKQGYAPRKETATFGKEFWNQVYRLGRVDEKDLPRRVFFSEGLIAGIRAMLNFMDIGLKLMLHRRMKLLPERKIKGIKSLRKMLDKAESLGKGGAAA</sequence>
<dbReference type="AlphaFoldDB" id="A0A8J6T4E2"/>
<evidence type="ECO:0000259" key="4">
    <source>
        <dbReference type="PROSITE" id="PS51379"/>
    </source>
</evidence>
<dbReference type="PANTHER" id="PTHR43255">
    <property type="entry name" value="IRON-SULFUR-BINDING OXIDOREDUCTASE FADF-RELATED-RELATED"/>
    <property type="match status" value="1"/>
</dbReference>
<protein>
    <submittedName>
        <fullName evidence="5">4Fe-4S dicluster domain-containing protein</fullName>
    </submittedName>
</protein>
<evidence type="ECO:0000313" key="6">
    <source>
        <dbReference type="Proteomes" id="UP000650524"/>
    </source>
</evidence>
<proteinExistence type="predicted"/>
<dbReference type="InterPro" id="IPR051460">
    <property type="entry name" value="HdrC_iron-sulfur_subunit"/>
</dbReference>
<dbReference type="GO" id="GO:0046872">
    <property type="term" value="F:metal ion binding"/>
    <property type="evidence" value="ECO:0007669"/>
    <property type="project" value="UniProtKB-KW"/>
</dbReference>
<evidence type="ECO:0000256" key="3">
    <source>
        <dbReference type="ARBA" id="ARBA00023014"/>
    </source>
</evidence>
<accession>A0A8J6T4E2</accession>
<dbReference type="InterPro" id="IPR017900">
    <property type="entry name" value="4Fe4S_Fe_S_CS"/>
</dbReference>
<dbReference type="PROSITE" id="PS51379">
    <property type="entry name" value="4FE4S_FER_2"/>
    <property type="match status" value="1"/>
</dbReference>
<reference evidence="5 6" key="1">
    <citation type="submission" date="2020-08" db="EMBL/GenBank/DDBJ databases">
        <title>Bridging the membrane lipid divide: bacteria of the FCB group superphylum have the potential to synthesize archaeal ether lipids.</title>
        <authorList>
            <person name="Villanueva L."/>
            <person name="Von Meijenfeldt F.A.B."/>
            <person name="Westbye A.B."/>
            <person name="Yadav S."/>
            <person name="Hopmans E.C."/>
            <person name="Dutilh B.E."/>
            <person name="Sinninghe Damste J.S."/>
        </authorList>
    </citation>
    <scope>NUCLEOTIDE SEQUENCE [LARGE SCALE GENOMIC DNA]</scope>
    <source>
        <strain evidence="5">NIOZ-UU27</strain>
    </source>
</reference>
<dbReference type="InterPro" id="IPR009051">
    <property type="entry name" value="Helical_ferredxn"/>
</dbReference>
<dbReference type="Pfam" id="PF13183">
    <property type="entry name" value="Fer4_8"/>
    <property type="match status" value="1"/>
</dbReference>
<keyword evidence="3" id="KW-0411">Iron-sulfur</keyword>
<organism evidence="5 6">
    <name type="scientific">Candidatus Desulfacyla euxinica</name>
    <dbReference type="NCBI Taxonomy" id="2841693"/>
    <lineage>
        <taxon>Bacteria</taxon>
        <taxon>Deltaproteobacteria</taxon>
        <taxon>Candidatus Desulfacyla</taxon>
    </lineage>
</organism>
<dbReference type="Proteomes" id="UP000650524">
    <property type="component" value="Unassembled WGS sequence"/>
</dbReference>
<keyword evidence="2" id="KW-0408">Iron</keyword>
<feature type="domain" description="4Fe-4S ferredoxin-type" evidence="4">
    <location>
        <begin position="18"/>
        <end position="49"/>
    </location>
</feature>
<dbReference type="InterPro" id="IPR017896">
    <property type="entry name" value="4Fe4S_Fe-S-bd"/>
</dbReference>
<evidence type="ECO:0000256" key="2">
    <source>
        <dbReference type="ARBA" id="ARBA00023004"/>
    </source>
</evidence>
<dbReference type="PANTHER" id="PTHR43255:SF2">
    <property type="entry name" value="HETERODISULFIDE REDUCTASE RELATED PROTEIN"/>
    <property type="match status" value="1"/>
</dbReference>